<dbReference type="GO" id="GO:0016787">
    <property type="term" value="F:hydrolase activity"/>
    <property type="evidence" value="ECO:0007669"/>
    <property type="project" value="UniProtKB-KW"/>
</dbReference>
<evidence type="ECO:0000313" key="4">
    <source>
        <dbReference type="Proteomes" id="UP000730481"/>
    </source>
</evidence>
<dbReference type="InterPro" id="IPR029058">
    <property type="entry name" value="AB_hydrolase_fold"/>
</dbReference>
<reference evidence="3" key="1">
    <citation type="journal article" date="2017" name="Mycologia">
        <title>Fusarium algeriense, sp. nov., a novel toxigenic crown rot pathogen of durum wheat from Algeria is nested in the Fusarium burgessii species complex.</title>
        <authorList>
            <person name="Laraba I."/>
            <person name="Keddad A."/>
            <person name="Boureghda H."/>
            <person name="Abdallah N."/>
            <person name="Vaughan M.M."/>
            <person name="Proctor R.H."/>
            <person name="Busman M."/>
            <person name="O'Donnell K."/>
        </authorList>
    </citation>
    <scope>NUCLEOTIDE SEQUENCE</scope>
    <source>
        <strain evidence="3">NRRL 25174</strain>
    </source>
</reference>
<dbReference type="InterPro" id="IPR013094">
    <property type="entry name" value="AB_hydrolase_3"/>
</dbReference>
<dbReference type="PANTHER" id="PTHR48081">
    <property type="entry name" value="AB HYDROLASE SUPERFAMILY PROTEIN C4A8.06C"/>
    <property type="match status" value="1"/>
</dbReference>
<dbReference type="Proteomes" id="UP000730481">
    <property type="component" value="Unassembled WGS sequence"/>
</dbReference>
<dbReference type="InterPro" id="IPR050300">
    <property type="entry name" value="GDXG_lipolytic_enzyme"/>
</dbReference>
<dbReference type="Gene3D" id="3.40.50.1820">
    <property type="entry name" value="alpha/beta hydrolase"/>
    <property type="match status" value="1"/>
</dbReference>
<dbReference type="EMBL" id="PVQB02000375">
    <property type="protein sequence ID" value="KAF4337931.1"/>
    <property type="molecule type" value="Genomic_DNA"/>
</dbReference>
<evidence type="ECO:0000313" key="3">
    <source>
        <dbReference type="EMBL" id="KAF4337931.1"/>
    </source>
</evidence>
<evidence type="ECO:0000256" key="1">
    <source>
        <dbReference type="ARBA" id="ARBA00022801"/>
    </source>
</evidence>
<protein>
    <submittedName>
        <fullName evidence="3">Triacylglycerol lipase</fullName>
    </submittedName>
</protein>
<dbReference type="OrthoDB" id="408631at2759"/>
<dbReference type="PANTHER" id="PTHR48081:SF8">
    <property type="entry name" value="ALPHA_BETA HYDROLASE FOLD-3 DOMAIN-CONTAINING PROTEIN-RELATED"/>
    <property type="match status" value="1"/>
</dbReference>
<name>A0A9P5DUR0_9HYPO</name>
<organism evidence="3 4">
    <name type="scientific">Fusarium beomiforme</name>
    <dbReference type="NCBI Taxonomy" id="44412"/>
    <lineage>
        <taxon>Eukaryota</taxon>
        <taxon>Fungi</taxon>
        <taxon>Dikarya</taxon>
        <taxon>Ascomycota</taxon>
        <taxon>Pezizomycotina</taxon>
        <taxon>Sordariomycetes</taxon>
        <taxon>Hypocreomycetidae</taxon>
        <taxon>Hypocreales</taxon>
        <taxon>Nectriaceae</taxon>
        <taxon>Fusarium</taxon>
        <taxon>Fusarium burgessii species complex</taxon>
    </lineage>
</organism>
<evidence type="ECO:0000259" key="2">
    <source>
        <dbReference type="Pfam" id="PF07859"/>
    </source>
</evidence>
<dbReference type="Pfam" id="PF07859">
    <property type="entry name" value="Abhydrolase_3"/>
    <property type="match status" value="1"/>
</dbReference>
<feature type="domain" description="Alpha/beta hydrolase fold-3" evidence="2">
    <location>
        <begin position="97"/>
        <end position="307"/>
    </location>
</feature>
<dbReference type="AlphaFoldDB" id="A0A9P5DUR0"/>
<sequence>MSAQPPYPLHESVLDRIDPEYAAFYNKHIIDKQQVHLQPVEASRSSGILIPGSGPLQPVASTVDYAIKRKESEGPDVKVRCFTPIGDKPENGWPVCIYYHGGGWVLGTIDTENVIASHLCARGKCVVVAVDYRLAPENPFPAAVHDSWEAVIWVMSEGKSTLGLDTSKMATGGSSAGANLAAIMCQRAADRGSPKFSLQLLSVPVMDNTADTTNNTSWNENQHSPALPAPKMLWYRNHYLPNKEDWAHPEASPLFWKGDFSKLPPACFVVGELDVLRSEGEQFAKKLQDAGVKAEINVMKGQPHPFIAMDAVLEAGSRAITLFCDALYKTMYEKWWLNKYKLRYQYQQAQLGYPSTIYHYLRPSPR</sequence>
<keyword evidence="1" id="KW-0378">Hydrolase</keyword>
<dbReference type="SUPFAM" id="SSF53474">
    <property type="entry name" value="alpha/beta-Hydrolases"/>
    <property type="match status" value="1"/>
</dbReference>
<gene>
    <name evidence="3" type="ORF">FBEOM_8186</name>
</gene>
<reference evidence="3" key="2">
    <citation type="submission" date="2020-02" db="EMBL/GenBank/DDBJ databases">
        <title>Identification and distribution of gene clusters putatively required for synthesis of sphingolipid metabolism inhibitors in phylogenetically diverse species of the filamentous fungus Fusarium.</title>
        <authorList>
            <person name="Kim H.-S."/>
            <person name="Busman M."/>
            <person name="Brown D.W."/>
            <person name="Divon H."/>
            <person name="Uhlig S."/>
            <person name="Proctor R.H."/>
        </authorList>
    </citation>
    <scope>NUCLEOTIDE SEQUENCE</scope>
    <source>
        <strain evidence="3">NRRL 25174</strain>
    </source>
</reference>
<accession>A0A9P5DUR0</accession>
<proteinExistence type="predicted"/>
<keyword evidence="4" id="KW-1185">Reference proteome</keyword>
<comment type="caution">
    <text evidence="3">The sequence shown here is derived from an EMBL/GenBank/DDBJ whole genome shotgun (WGS) entry which is preliminary data.</text>
</comment>